<organism evidence="2 3">
    <name type="scientific">Xiphophorus couchianus</name>
    <name type="common">Monterrey platyfish</name>
    <dbReference type="NCBI Taxonomy" id="32473"/>
    <lineage>
        <taxon>Eukaryota</taxon>
        <taxon>Metazoa</taxon>
        <taxon>Chordata</taxon>
        <taxon>Craniata</taxon>
        <taxon>Vertebrata</taxon>
        <taxon>Euteleostomi</taxon>
        <taxon>Actinopterygii</taxon>
        <taxon>Neopterygii</taxon>
        <taxon>Teleostei</taxon>
        <taxon>Neoteleostei</taxon>
        <taxon>Acanthomorphata</taxon>
        <taxon>Ovalentaria</taxon>
        <taxon>Atherinomorphae</taxon>
        <taxon>Cyprinodontiformes</taxon>
        <taxon>Poeciliidae</taxon>
        <taxon>Poeciliinae</taxon>
        <taxon>Xiphophorus</taxon>
    </lineage>
</organism>
<keyword evidence="3" id="KW-1185">Reference proteome</keyword>
<sequence>MATITSDKEMLLNLMKDLKQEELKGFKWFLKIRDVSSGFPQIPVGPLDEADASDLVDLMMKTYSHSALQVTKDILKKINRNDLENLLS</sequence>
<dbReference type="Pfam" id="PF02758">
    <property type="entry name" value="PYRIN"/>
    <property type="match status" value="1"/>
</dbReference>
<dbReference type="AlphaFoldDB" id="A0A3B5KP19"/>
<reference evidence="2" key="2">
    <citation type="submission" date="2025-09" db="UniProtKB">
        <authorList>
            <consortium name="Ensembl"/>
        </authorList>
    </citation>
    <scope>IDENTIFICATION</scope>
</reference>
<dbReference type="Ensembl" id="ENSXCOT00000000223.1">
    <property type="protein sequence ID" value="ENSXCOP00000000217.1"/>
    <property type="gene ID" value="ENSXCOG00000000214.1"/>
</dbReference>
<dbReference type="Gene3D" id="1.10.533.10">
    <property type="entry name" value="Death Domain, Fas"/>
    <property type="match status" value="1"/>
</dbReference>
<feature type="domain" description="Pyrin" evidence="1">
    <location>
        <begin position="1"/>
        <end position="88"/>
    </location>
</feature>
<evidence type="ECO:0000313" key="2">
    <source>
        <dbReference type="Ensembl" id="ENSXCOP00000000217.1"/>
    </source>
</evidence>
<dbReference type="SUPFAM" id="SSF47986">
    <property type="entry name" value="DEATH domain"/>
    <property type="match status" value="1"/>
</dbReference>
<name>A0A3B5KP19_9TELE</name>
<dbReference type="GeneTree" id="ENSGT00940000177379"/>
<accession>A0A3B5KP19</accession>
<dbReference type="SMART" id="SM01289">
    <property type="entry name" value="PYRIN"/>
    <property type="match status" value="1"/>
</dbReference>
<dbReference type="InterPro" id="IPR004020">
    <property type="entry name" value="DAPIN"/>
</dbReference>
<protein>
    <recommendedName>
        <fullName evidence="1">Pyrin domain-containing protein</fullName>
    </recommendedName>
</protein>
<reference evidence="2" key="1">
    <citation type="submission" date="2025-08" db="UniProtKB">
        <authorList>
            <consortium name="Ensembl"/>
        </authorList>
    </citation>
    <scope>IDENTIFICATION</scope>
</reference>
<evidence type="ECO:0000313" key="3">
    <source>
        <dbReference type="Proteomes" id="UP000261380"/>
    </source>
</evidence>
<dbReference type="Proteomes" id="UP000261380">
    <property type="component" value="Unplaced"/>
</dbReference>
<evidence type="ECO:0000259" key="1">
    <source>
        <dbReference type="PROSITE" id="PS50824"/>
    </source>
</evidence>
<proteinExistence type="predicted"/>
<dbReference type="PROSITE" id="PS50824">
    <property type="entry name" value="DAPIN"/>
    <property type="match status" value="1"/>
</dbReference>
<dbReference type="InterPro" id="IPR011029">
    <property type="entry name" value="DEATH-like_dom_sf"/>
</dbReference>